<dbReference type="PROSITE" id="PS50297">
    <property type="entry name" value="ANK_REP_REGION"/>
    <property type="match status" value="2"/>
</dbReference>
<feature type="transmembrane region" description="Helical" evidence="7">
    <location>
        <begin position="1450"/>
        <end position="1476"/>
    </location>
</feature>
<evidence type="ECO:0000256" key="3">
    <source>
        <dbReference type="ARBA" id="ARBA00022946"/>
    </source>
</evidence>
<dbReference type="InterPro" id="IPR002110">
    <property type="entry name" value="Ankyrin_rpt"/>
</dbReference>
<feature type="transmembrane region" description="Helical" evidence="7">
    <location>
        <begin position="1526"/>
        <end position="1548"/>
    </location>
</feature>
<dbReference type="PANTHER" id="PTHR23076:SF56">
    <property type="entry name" value="INACTIVE ATP-DEPENDENT ZINC METALLOPROTEASE FTSHI 2, CHLOROPLASTIC-RELATED"/>
    <property type="match status" value="1"/>
</dbReference>
<dbReference type="InterPro" id="IPR037219">
    <property type="entry name" value="Peptidase_M41-like"/>
</dbReference>
<feature type="repeat" description="ANK" evidence="4">
    <location>
        <begin position="1183"/>
        <end position="1215"/>
    </location>
</feature>
<keyword evidence="7" id="KW-0812">Transmembrane</keyword>
<evidence type="ECO:0000313" key="10">
    <source>
        <dbReference type="Proteomes" id="UP001314170"/>
    </source>
</evidence>
<accession>A0AAV1SV96</accession>
<dbReference type="PANTHER" id="PTHR23076">
    <property type="entry name" value="METALLOPROTEASE M41 FTSH"/>
    <property type="match status" value="1"/>
</dbReference>
<evidence type="ECO:0000256" key="4">
    <source>
        <dbReference type="PROSITE-ProRule" id="PRU00023"/>
    </source>
</evidence>
<feature type="domain" description="AAA+ ATPase" evidence="8">
    <location>
        <begin position="447"/>
        <end position="586"/>
    </location>
</feature>
<dbReference type="InterPro" id="IPR027417">
    <property type="entry name" value="P-loop_NTPase"/>
</dbReference>
<keyword evidence="4" id="KW-0040">ANK repeat</keyword>
<dbReference type="InterPro" id="IPR003959">
    <property type="entry name" value="ATPase_AAA_core"/>
</dbReference>
<feature type="region of interest" description="Disordered" evidence="6">
    <location>
        <begin position="1355"/>
        <end position="1377"/>
    </location>
</feature>
<feature type="compositionally biased region" description="Basic residues" evidence="6">
    <location>
        <begin position="86"/>
        <end position="95"/>
    </location>
</feature>
<sequence>MACHFPWSSSLQLKTTQKPHKIPLRTITCPSITCKKQDPNLENDDKAEKTNQKTHLNLLTLPVTLTIIATSLTPQPVLAATPTARTSHKKKTHKKTQQEALTPDQLKQWSQNLPVVSNRIPYTEVLSLKEANKLKHVIKAPNASLKQRAEAVLVVLDDNQVLRTVLPSLESNKRFWDSWDELKIDSLCVNAYTPPVKRPELPKPYLGFLWKVPEFMLSRLKPKKESKRAMELRMAREEFKMQRKEELKKMREEREMIEKAIKMQKKEEGRRRKREIRIQKYEESLRDARKNYTRMASMWASLAQDSNVTTLLGLVFFVIFYRTVVLSYRKQKKDYEDRLKIEKAEAEERKKMRELEKEMMGIEEEDEDESVPGKPEQNPYLKMAMQFMKSGARVRRAHNKRLPQYLERGVDVKFSDVAGLGKIRLELEEIVKFFTHGEMYRRRGVKIPGGILLCGPPGVGKTLLAKAVAGEAGVNFFSISASQFVEIYVGVGASRVRALYQEAKENAPSVVFIDELDAVGRERGLIKGSGGQERDATLNQLLVCLDGFEGRGEVITIASTNRPDILDPALVRPGRFDRKIFIPKPGLIGRMEILKVHARKKPMADDVDYMAVASMTDGMVGAELANIIEVAAINMMRDGRTEIKTSHYLDVTTSNIAYAIICTTITTDDLLQAAQIEERGMLDRKERSPETWKQVAINEAAMAVVAVNFPDLRNIDKILEYDHGQSSKSVSNNRLYSMVLGFAVMDFLGCNSSSISDGHLLGFPIMVQIFSVSSKLFPFILLAIEISGFVEMITWKLNLSGVTIAPRAGRELGYVRMKMDHVKFKEGMLSRQSLLDHITVQLAPRAADELWHGEGQLSTIWAETADNARSAARSYVLGGLSEKHYGLSDFWVEDRINEIDLEALCIMNSCYDIAKEQNRELMDAVVDELVLKKSLTKQEFFHLVELHGSIKPMPPSILDIRAAKRAKFQEALMNQNETTIASNKGCSKLGMSLDGNNLDKKALHCILKKKDIVLLAYASKHGKMVLSDVNMIFLKPAFEYKNDSVIEVDKWGYYHCDPSNPIVAFNNGNSVFKLDRAENHNAFNTVLHLASKFGLVDLVMEIIKLRPNMVEAENKMLETPLRLACREGQLKIVLLNHPWLLGLEDDVPLGLTSLHVAASKGHTDIVKMILRVRPNMAQKIGRDGCNPLHYACKNGHLEIAKLLLRHDLDLALPYNNNGFKPLHLAAIHGNATINEEFLAMAPTSFDCLTADGDNVFHLIEETIRILETLKKAGGELGTGLFRSPKIESPRDALEREFDLQVQLGCGSGSCQLSPAHAAENILSKSMPALIMRTNPRGEPLQLQVNKNSEIKKKDLSESEYLSEETEGSPIYKHPSRHESMIRRKELIKINKRRLRKQHKAHTEALQNARKTITVVAVMIATMTFTAGINPPGGVYSDGPLKGKSTAGRTSAFKVFSITNNIALFTSLCIVIALVSIIPFQTKPLMKLLVVAHKGKWVAGSSMSAAYFAATWVIMPDSHGNVWTFGALISIFSATLGSAFIYLVVKLVGHQLKKSKRRKETVDCSNRDLNHSISQNSDVASARTDGYHTYCITQQVPESFDSELVEMKQKQNVLGYQYKEL</sequence>
<dbReference type="InterPro" id="IPR003593">
    <property type="entry name" value="AAA+_ATPase"/>
</dbReference>
<dbReference type="Pfam" id="PF12796">
    <property type="entry name" value="Ank_2"/>
    <property type="match status" value="1"/>
</dbReference>
<name>A0AAV1SV96_9ROSI</name>
<keyword evidence="1" id="KW-0645">Protease</keyword>
<dbReference type="SUPFAM" id="SSF52540">
    <property type="entry name" value="P-loop containing nucleoside triphosphate hydrolases"/>
    <property type="match status" value="1"/>
</dbReference>
<dbReference type="GO" id="GO:0004222">
    <property type="term" value="F:metalloendopeptidase activity"/>
    <property type="evidence" value="ECO:0007669"/>
    <property type="project" value="InterPro"/>
</dbReference>
<dbReference type="SUPFAM" id="SSF140990">
    <property type="entry name" value="FtsH protease domain-like"/>
    <property type="match status" value="1"/>
</dbReference>
<dbReference type="FunFam" id="3.40.50.300:FF:000982">
    <property type="entry name" value="Inactive ATP-dependent zinc metalloprotease FTSHI 2 like"/>
    <property type="match status" value="1"/>
</dbReference>
<dbReference type="SMART" id="SM00382">
    <property type="entry name" value="AAA"/>
    <property type="match status" value="1"/>
</dbReference>
<dbReference type="SUPFAM" id="SSF48403">
    <property type="entry name" value="Ankyrin repeat"/>
    <property type="match status" value="1"/>
</dbReference>
<dbReference type="Gene3D" id="1.10.8.60">
    <property type="match status" value="1"/>
</dbReference>
<feature type="coiled-coil region" evidence="5">
    <location>
        <begin position="325"/>
        <end position="365"/>
    </location>
</feature>
<dbReference type="InterPro" id="IPR036770">
    <property type="entry name" value="Ankyrin_rpt-contain_sf"/>
</dbReference>
<proteinExistence type="predicted"/>
<protein>
    <recommendedName>
        <fullName evidence="8">AAA+ ATPase domain-containing protein</fullName>
    </recommendedName>
</protein>
<feature type="transmembrane region" description="Helical" evidence="7">
    <location>
        <begin position="1411"/>
        <end position="1430"/>
    </location>
</feature>
<evidence type="ECO:0000256" key="5">
    <source>
        <dbReference type="SAM" id="Coils"/>
    </source>
</evidence>
<dbReference type="InterPro" id="IPR008972">
    <property type="entry name" value="Cupredoxin"/>
</dbReference>
<evidence type="ECO:0000256" key="6">
    <source>
        <dbReference type="SAM" id="MobiDB-lite"/>
    </source>
</evidence>
<dbReference type="InterPro" id="IPR041569">
    <property type="entry name" value="AAA_lid_3"/>
</dbReference>
<dbReference type="Gene3D" id="1.25.40.20">
    <property type="entry name" value="Ankyrin repeat-containing domain"/>
    <property type="match status" value="2"/>
</dbReference>
<evidence type="ECO:0000256" key="1">
    <source>
        <dbReference type="ARBA" id="ARBA00022670"/>
    </source>
</evidence>
<reference evidence="9 10" key="1">
    <citation type="submission" date="2024-01" db="EMBL/GenBank/DDBJ databases">
        <authorList>
            <person name="Waweru B."/>
        </authorList>
    </citation>
    <scope>NUCLEOTIDE SEQUENCE [LARGE SCALE GENOMIC DNA]</scope>
</reference>
<dbReference type="GO" id="GO:0006508">
    <property type="term" value="P:proteolysis"/>
    <property type="evidence" value="ECO:0007669"/>
    <property type="project" value="UniProtKB-KW"/>
</dbReference>
<dbReference type="Pfam" id="PF17862">
    <property type="entry name" value="AAA_lid_3"/>
    <property type="match status" value="1"/>
</dbReference>
<keyword evidence="2" id="KW-0378">Hydrolase</keyword>
<dbReference type="GO" id="GO:0005524">
    <property type="term" value="F:ATP binding"/>
    <property type="evidence" value="ECO:0007669"/>
    <property type="project" value="InterPro"/>
</dbReference>
<evidence type="ECO:0000259" key="8">
    <source>
        <dbReference type="SMART" id="SM00382"/>
    </source>
</evidence>
<dbReference type="CDD" id="cd22249">
    <property type="entry name" value="UDM1_RNF168_RNF169-like"/>
    <property type="match status" value="1"/>
</dbReference>
<keyword evidence="5" id="KW-0175">Coiled coil</keyword>
<dbReference type="Gene3D" id="3.40.50.300">
    <property type="entry name" value="P-loop containing nucleotide triphosphate hydrolases"/>
    <property type="match status" value="1"/>
</dbReference>
<dbReference type="GO" id="GO:0045037">
    <property type="term" value="P:protein import into chloroplast stroma"/>
    <property type="evidence" value="ECO:0007669"/>
    <property type="project" value="TreeGrafter"/>
</dbReference>
<dbReference type="Gene3D" id="1.20.58.760">
    <property type="entry name" value="Peptidase M41"/>
    <property type="match status" value="1"/>
</dbReference>
<dbReference type="GO" id="GO:0009507">
    <property type="term" value="C:chloroplast"/>
    <property type="evidence" value="ECO:0007669"/>
    <property type="project" value="TreeGrafter"/>
</dbReference>
<dbReference type="SMART" id="SM00248">
    <property type="entry name" value="ANK"/>
    <property type="match status" value="4"/>
</dbReference>
<dbReference type="GO" id="GO:0016887">
    <property type="term" value="F:ATP hydrolysis activity"/>
    <property type="evidence" value="ECO:0007669"/>
    <property type="project" value="InterPro"/>
</dbReference>
<dbReference type="Proteomes" id="UP001314170">
    <property type="component" value="Unassembled WGS sequence"/>
</dbReference>
<dbReference type="PROSITE" id="PS50088">
    <property type="entry name" value="ANK_REPEAT"/>
    <property type="match status" value="2"/>
</dbReference>
<dbReference type="Pfam" id="PF13962">
    <property type="entry name" value="PGG"/>
    <property type="match status" value="1"/>
</dbReference>
<dbReference type="Pfam" id="PF00004">
    <property type="entry name" value="AAA"/>
    <property type="match status" value="1"/>
</dbReference>
<evidence type="ECO:0000256" key="7">
    <source>
        <dbReference type="SAM" id="Phobius"/>
    </source>
</evidence>
<keyword evidence="7" id="KW-0472">Membrane</keyword>
<comment type="caution">
    <text evidence="9">The sequence shown here is derived from an EMBL/GenBank/DDBJ whole genome shotgun (WGS) entry which is preliminary data.</text>
</comment>
<evidence type="ECO:0000256" key="2">
    <source>
        <dbReference type="ARBA" id="ARBA00022801"/>
    </source>
</evidence>
<dbReference type="SUPFAM" id="SSF49503">
    <property type="entry name" value="Cupredoxins"/>
    <property type="match status" value="1"/>
</dbReference>
<dbReference type="EMBL" id="CAWUPB010001197">
    <property type="protein sequence ID" value="CAK7356738.1"/>
    <property type="molecule type" value="Genomic_DNA"/>
</dbReference>
<feature type="region of interest" description="Disordered" evidence="6">
    <location>
        <begin position="80"/>
        <end position="100"/>
    </location>
</feature>
<feature type="repeat" description="ANK" evidence="4">
    <location>
        <begin position="1149"/>
        <end position="1171"/>
    </location>
</feature>
<dbReference type="CDD" id="cd19501">
    <property type="entry name" value="RecA-like_FtsH"/>
    <property type="match status" value="1"/>
</dbReference>
<dbReference type="GO" id="GO:0004176">
    <property type="term" value="F:ATP-dependent peptidase activity"/>
    <property type="evidence" value="ECO:0007669"/>
    <property type="project" value="InterPro"/>
</dbReference>
<keyword evidence="7" id="KW-1133">Transmembrane helix</keyword>
<keyword evidence="10" id="KW-1185">Reference proteome</keyword>
<dbReference type="InterPro" id="IPR026961">
    <property type="entry name" value="PGG_dom"/>
</dbReference>
<gene>
    <name evidence="9" type="ORF">DCAF_LOCUS27017</name>
</gene>
<feature type="coiled-coil region" evidence="5">
    <location>
        <begin position="236"/>
        <end position="298"/>
    </location>
</feature>
<organism evidence="9 10">
    <name type="scientific">Dovyalis caffra</name>
    <dbReference type="NCBI Taxonomy" id="77055"/>
    <lineage>
        <taxon>Eukaryota</taxon>
        <taxon>Viridiplantae</taxon>
        <taxon>Streptophyta</taxon>
        <taxon>Embryophyta</taxon>
        <taxon>Tracheophyta</taxon>
        <taxon>Spermatophyta</taxon>
        <taxon>Magnoliopsida</taxon>
        <taxon>eudicotyledons</taxon>
        <taxon>Gunneridae</taxon>
        <taxon>Pentapetalae</taxon>
        <taxon>rosids</taxon>
        <taxon>fabids</taxon>
        <taxon>Malpighiales</taxon>
        <taxon>Salicaceae</taxon>
        <taxon>Flacourtieae</taxon>
        <taxon>Dovyalis</taxon>
    </lineage>
</organism>
<keyword evidence="3" id="KW-0809">Transit peptide</keyword>
<dbReference type="Gene3D" id="2.60.40.420">
    <property type="entry name" value="Cupredoxins - blue copper proteins"/>
    <property type="match status" value="1"/>
</dbReference>
<evidence type="ECO:0000313" key="9">
    <source>
        <dbReference type="EMBL" id="CAK7356738.1"/>
    </source>
</evidence>